<evidence type="ECO:0000256" key="1">
    <source>
        <dbReference type="ARBA" id="ARBA00022654"/>
    </source>
</evidence>
<sequence length="217" mass="23996">MENITFNLSQIHLYGTAFYDFLGLRKQFFVDELGWDIPHDDTVEMDQYDNPKAWYSLVLRDGEVIGGARAMSTTAKWGSHTYMLRDAVKGKLIDIPPEVLGEDIAQPDVWECTRLVMSHDVKTHAERSTCLSLIVGGLVDVAAQQGAISLMSLSPLALMRALRQLGFGAERIGEPYKNGHDGRRYAVLSMPAARGLPSVPQATHRPQPQPLHAPSVA</sequence>
<keyword evidence="4 5" id="KW-0071">Autoinducer synthesis</keyword>
<dbReference type="PROSITE" id="PS51187">
    <property type="entry name" value="AUTOINDUCER_SYNTH_2"/>
    <property type="match status" value="1"/>
</dbReference>
<protein>
    <recommendedName>
        <fullName evidence="6">Acyl-homoserine-lactone synthase</fullName>
        <ecNumber evidence="6">2.3.1.184</ecNumber>
    </recommendedName>
    <alternativeName>
        <fullName evidence="6">Autoinducer synthesis protein</fullName>
    </alternativeName>
</protein>
<dbReference type="Gene3D" id="3.40.630.30">
    <property type="match status" value="1"/>
</dbReference>
<dbReference type="PRINTS" id="PR01549">
    <property type="entry name" value="AUTOINDCRSYN"/>
</dbReference>
<evidence type="ECO:0000256" key="4">
    <source>
        <dbReference type="ARBA" id="ARBA00022929"/>
    </source>
</evidence>
<evidence type="ECO:0000256" key="2">
    <source>
        <dbReference type="ARBA" id="ARBA00022679"/>
    </source>
</evidence>
<keyword evidence="1 5" id="KW-0673">Quorum sensing</keyword>
<accession>A0A1I0NQ32</accession>
<dbReference type="InterPro" id="IPR016181">
    <property type="entry name" value="Acyl_CoA_acyltransferase"/>
</dbReference>
<dbReference type="GO" id="GO:0009372">
    <property type="term" value="P:quorum sensing"/>
    <property type="evidence" value="ECO:0007669"/>
    <property type="project" value="UniProtKB-UniRule"/>
</dbReference>
<dbReference type="AlphaFoldDB" id="A0A1I0NQ32"/>
<dbReference type="EC" id="2.3.1.184" evidence="6"/>
<evidence type="ECO:0000313" key="8">
    <source>
        <dbReference type="EMBL" id="SEW03530.1"/>
    </source>
</evidence>
<gene>
    <name evidence="8" type="ORF">SAMN04488515_0752</name>
</gene>
<organism evidence="8 9">
    <name type="scientific">Cognatiyoonia koreensis</name>
    <dbReference type="NCBI Taxonomy" id="364200"/>
    <lineage>
        <taxon>Bacteria</taxon>
        <taxon>Pseudomonadati</taxon>
        <taxon>Pseudomonadota</taxon>
        <taxon>Alphaproteobacteria</taxon>
        <taxon>Rhodobacterales</taxon>
        <taxon>Paracoccaceae</taxon>
        <taxon>Cognatiyoonia</taxon>
    </lineage>
</organism>
<dbReference type="PANTHER" id="PTHR39322">
    <property type="entry name" value="ACYL-HOMOSERINE-LACTONE SYNTHASE"/>
    <property type="match status" value="1"/>
</dbReference>
<evidence type="ECO:0000256" key="7">
    <source>
        <dbReference type="SAM" id="MobiDB-lite"/>
    </source>
</evidence>
<dbReference type="OrthoDB" id="6169313at2"/>
<dbReference type="STRING" id="364200.SAMN04488515_0752"/>
<keyword evidence="9" id="KW-1185">Reference proteome</keyword>
<keyword evidence="2 6" id="KW-0808">Transferase</keyword>
<proteinExistence type="inferred from homology"/>
<dbReference type="RefSeq" id="WP_089990438.1">
    <property type="nucleotide sequence ID" value="NZ_FOIZ01000001.1"/>
</dbReference>
<dbReference type="PANTHER" id="PTHR39322:SF1">
    <property type="entry name" value="ISOVALERYL-HOMOSERINE LACTONE SYNTHASE"/>
    <property type="match status" value="1"/>
</dbReference>
<comment type="similarity">
    <text evidence="5 6">Belongs to the autoinducer synthase family.</text>
</comment>
<dbReference type="GO" id="GO:0007165">
    <property type="term" value="P:signal transduction"/>
    <property type="evidence" value="ECO:0007669"/>
    <property type="project" value="TreeGrafter"/>
</dbReference>
<keyword evidence="3 6" id="KW-0949">S-adenosyl-L-methionine</keyword>
<evidence type="ECO:0000256" key="6">
    <source>
        <dbReference type="RuleBase" id="RU361135"/>
    </source>
</evidence>
<dbReference type="InterPro" id="IPR001690">
    <property type="entry name" value="Autoind_synthase"/>
</dbReference>
<comment type="catalytic activity">
    <reaction evidence="6">
        <text>a fatty acyl-[ACP] + S-adenosyl-L-methionine = an N-acyl-L-homoserine lactone + S-methyl-5'-thioadenosine + holo-[ACP] + H(+)</text>
        <dbReference type="Rhea" id="RHEA:10096"/>
        <dbReference type="Rhea" id="RHEA-COMP:9685"/>
        <dbReference type="Rhea" id="RHEA-COMP:14125"/>
        <dbReference type="ChEBI" id="CHEBI:15378"/>
        <dbReference type="ChEBI" id="CHEBI:17509"/>
        <dbReference type="ChEBI" id="CHEBI:55474"/>
        <dbReference type="ChEBI" id="CHEBI:59789"/>
        <dbReference type="ChEBI" id="CHEBI:64479"/>
        <dbReference type="ChEBI" id="CHEBI:138651"/>
        <dbReference type="EC" id="2.3.1.184"/>
    </reaction>
</comment>
<dbReference type="Proteomes" id="UP000199167">
    <property type="component" value="Unassembled WGS sequence"/>
</dbReference>
<name>A0A1I0NQ32_9RHOB</name>
<evidence type="ECO:0000313" key="9">
    <source>
        <dbReference type="Proteomes" id="UP000199167"/>
    </source>
</evidence>
<dbReference type="EMBL" id="FOIZ01000001">
    <property type="protein sequence ID" value="SEW03530.1"/>
    <property type="molecule type" value="Genomic_DNA"/>
</dbReference>
<reference evidence="8 9" key="1">
    <citation type="submission" date="2016-10" db="EMBL/GenBank/DDBJ databases">
        <authorList>
            <person name="de Groot N.N."/>
        </authorList>
    </citation>
    <scope>NUCLEOTIDE SEQUENCE [LARGE SCALE GENOMIC DNA]</scope>
    <source>
        <strain evidence="8 9">DSM 17925</strain>
    </source>
</reference>
<dbReference type="GO" id="GO:0061579">
    <property type="term" value="F:N-acyl homoserine lactone synthase activity"/>
    <property type="evidence" value="ECO:0007669"/>
    <property type="project" value="UniProtKB-UniRule"/>
</dbReference>
<feature type="region of interest" description="Disordered" evidence="7">
    <location>
        <begin position="196"/>
        <end position="217"/>
    </location>
</feature>
<dbReference type="SUPFAM" id="SSF55729">
    <property type="entry name" value="Acyl-CoA N-acyltransferases (Nat)"/>
    <property type="match status" value="1"/>
</dbReference>
<evidence type="ECO:0000256" key="5">
    <source>
        <dbReference type="PROSITE-ProRule" id="PRU00533"/>
    </source>
</evidence>
<evidence type="ECO:0000256" key="3">
    <source>
        <dbReference type="ARBA" id="ARBA00022691"/>
    </source>
</evidence>
<dbReference type="Pfam" id="PF00765">
    <property type="entry name" value="Autoind_synth"/>
    <property type="match status" value="1"/>
</dbReference>